<dbReference type="GO" id="GO:0004497">
    <property type="term" value="F:monooxygenase activity"/>
    <property type="evidence" value="ECO:0007669"/>
    <property type="project" value="UniProtKB-KW"/>
</dbReference>
<dbReference type="InterPro" id="IPR050816">
    <property type="entry name" value="Flavin-dep_Halogenase_NPB"/>
</dbReference>
<dbReference type="RefSeq" id="WP_234812820.1">
    <property type="nucleotide sequence ID" value="NZ_AP022612.1"/>
</dbReference>
<name>A0A7I7XW80_9MYCO</name>
<dbReference type="InterPro" id="IPR036188">
    <property type="entry name" value="FAD/NAD-bd_sf"/>
</dbReference>
<dbReference type="AlphaFoldDB" id="A0A7I7XW80"/>
<dbReference type="Pfam" id="PF01266">
    <property type="entry name" value="DAO"/>
    <property type="match status" value="1"/>
</dbReference>
<sequence>MVRTVVVGAGPVGLFTAIAMARRGREVVLVDRDPGPSASTAIWRRRGVMQFDHAHTFRGPVVDALGAELPDALAALLRIGVRVVAGPDGAAIAMHCRRAVFERVLRAAAARQPGLTVVTGHVDAVRRESGRAAGVDIDGRHLDAGLVVDASGRTSRVMRALRGDSDGGPCGAAYVTRQYRLRDGAEPGPVNSPVGLSLSLSGYFAVAFRHDGGTFSITITHDGTDPRVRTLRHAAVFESVVGAIPLLADWIDPCRAYPITPVLPGGQLYNSYCGQLDDAGRPRLPGLVAVGDAVCTTTPLAGRGVTLGLLQSRALIEFLTSCAGDDDLAVATFDGWCRSWIRPWFLDHIACDADRLRRWAGGDVDLTRPLPSDLIVAAAQKDATLRGAVAGYDSMSALPSSLDGLQVRARAVYASGWRPTLAEGPDREELAQLCVEASSGDTDRRARELCSG</sequence>
<protein>
    <recommendedName>
        <fullName evidence="4">FAD dependent oxidoreductase domain-containing protein</fullName>
    </recommendedName>
</protein>
<keyword evidence="1" id="KW-0560">Oxidoreductase</keyword>
<evidence type="ECO:0000256" key="1">
    <source>
        <dbReference type="ARBA" id="ARBA00023002"/>
    </source>
</evidence>
<dbReference type="InterPro" id="IPR006076">
    <property type="entry name" value="FAD-dep_OxRdtase"/>
</dbReference>
<evidence type="ECO:0000313" key="6">
    <source>
        <dbReference type="Proteomes" id="UP000466931"/>
    </source>
</evidence>
<keyword evidence="6" id="KW-1185">Reference proteome</keyword>
<dbReference type="InterPro" id="IPR006905">
    <property type="entry name" value="Flavin_halogenase"/>
</dbReference>
<dbReference type="PANTHER" id="PTHR43747">
    <property type="entry name" value="FAD-BINDING PROTEIN"/>
    <property type="match status" value="1"/>
</dbReference>
<proteinExistence type="inferred from homology"/>
<accession>A0A7I7XW80</accession>
<dbReference type="EMBL" id="AP022612">
    <property type="protein sequence ID" value="BBZ33546.1"/>
    <property type="molecule type" value="Genomic_DNA"/>
</dbReference>
<reference evidence="5" key="1">
    <citation type="journal article" date="2019" name="Emerg. Microbes Infect.">
        <title>Comprehensive subspecies identification of 175 nontuberculous mycobacteria species based on 7547 genomic profiles.</title>
        <authorList>
            <person name="Matsumoto Y."/>
            <person name="Kinjo T."/>
            <person name="Motooka D."/>
            <person name="Nabeya D."/>
            <person name="Jung N."/>
            <person name="Uechi K."/>
            <person name="Horii T."/>
            <person name="Iida T."/>
            <person name="Fujita J."/>
            <person name="Nakamura S."/>
        </authorList>
    </citation>
    <scope>NUCLEOTIDE SEQUENCE [LARGE SCALE GENOMIC DNA]</scope>
    <source>
        <strain evidence="5">JCM 13671</strain>
    </source>
</reference>
<dbReference type="Proteomes" id="UP000466931">
    <property type="component" value="Chromosome"/>
</dbReference>
<keyword evidence="2" id="KW-0503">Monooxygenase</keyword>
<dbReference type="PANTHER" id="PTHR43747:SF5">
    <property type="entry name" value="FAD-BINDING DOMAIN-CONTAINING PROTEIN"/>
    <property type="match status" value="1"/>
</dbReference>
<dbReference type="Pfam" id="PF04820">
    <property type="entry name" value="Trp_halogenase"/>
    <property type="match status" value="1"/>
</dbReference>
<evidence type="ECO:0000256" key="2">
    <source>
        <dbReference type="ARBA" id="ARBA00023033"/>
    </source>
</evidence>
<gene>
    <name evidence="5" type="ORF">MCNF_21510</name>
</gene>
<dbReference type="Gene3D" id="3.50.50.60">
    <property type="entry name" value="FAD/NAD(P)-binding domain"/>
    <property type="match status" value="1"/>
</dbReference>
<dbReference type="SUPFAM" id="SSF51905">
    <property type="entry name" value="FAD/NAD(P)-binding domain"/>
    <property type="match status" value="1"/>
</dbReference>
<evidence type="ECO:0000313" key="5">
    <source>
        <dbReference type="EMBL" id="BBZ33546.1"/>
    </source>
</evidence>
<evidence type="ECO:0000259" key="4">
    <source>
        <dbReference type="Pfam" id="PF01266"/>
    </source>
</evidence>
<organism evidence="5 6">
    <name type="scientific">Mycolicibacterium confluentis</name>
    <dbReference type="NCBI Taxonomy" id="28047"/>
    <lineage>
        <taxon>Bacteria</taxon>
        <taxon>Bacillati</taxon>
        <taxon>Actinomycetota</taxon>
        <taxon>Actinomycetes</taxon>
        <taxon>Mycobacteriales</taxon>
        <taxon>Mycobacteriaceae</taxon>
        <taxon>Mycolicibacterium</taxon>
    </lineage>
</organism>
<reference evidence="5" key="2">
    <citation type="submission" date="2020-02" db="EMBL/GenBank/DDBJ databases">
        <authorList>
            <person name="Matsumoto Y."/>
            <person name="Motooka D."/>
            <person name="Nakamura S."/>
        </authorList>
    </citation>
    <scope>NUCLEOTIDE SEQUENCE</scope>
    <source>
        <strain evidence="5">JCM 13671</strain>
    </source>
</reference>
<feature type="domain" description="FAD dependent oxidoreductase" evidence="4">
    <location>
        <begin position="4"/>
        <end position="52"/>
    </location>
</feature>
<evidence type="ECO:0000256" key="3">
    <source>
        <dbReference type="ARBA" id="ARBA00038396"/>
    </source>
</evidence>
<dbReference type="PRINTS" id="PR00420">
    <property type="entry name" value="RNGMNOXGNASE"/>
</dbReference>
<comment type="similarity">
    <text evidence="3">Belongs to the flavin-dependent halogenase family. Bacterial tryptophan halogenase subfamily.</text>
</comment>